<reference evidence="1 2" key="1">
    <citation type="submission" date="2016-10" db="EMBL/GenBank/DDBJ databases">
        <authorList>
            <person name="de Groot N.N."/>
        </authorList>
    </citation>
    <scope>NUCLEOTIDE SEQUENCE [LARGE SCALE GENOMIC DNA]</scope>
    <source>
        <strain evidence="1 2">DSM 40306</strain>
    </source>
</reference>
<protein>
    <submittedName>
        <fullName evidence="1">Uncharacterized protein</fullName>
    </submittedName>
</protein>
<evidence type="ECO:0000313" key="2">
    <source>
        <dbReference type="Proteomes" id="UP000182375"/>
    </source>
</evidence>
<dbReference type="Proteomes" id="UP000182375">
    <property type="component" value="Unassembled WGS sequence"/>
</dbReference>
<sequence length="177" mass="19531">MVTRDIYVDSGQYYIHGDNYDTSNWRFDNLNGLVGVLDSAGYPSGPGEFAIVATGLNSGEVRVTIEICSERPSEVDCNNWDEIAEVSLALASDWPRISTMIPTDALKELPDFSSVGPGPYRVRVHARGRDAANELMDLPDGQEPVEEHLVQVWAAPSTASRVHKQTDNVGKRLMPER</sequence>
<organism evidence="1 2">
    <name type="scientific">Streptomyces misionensis</name>
    <dbReference type="NCBI Taxonomy" id="67331"/>
    <lineage>
        <taxon>Bacteria</taxon>
        <taxon>Bacillati</taxon>
        <taxon>Actinomycetota</taxon>
        <taxon>Actinomycetes</taxon>
        <taxon>Kitasatosporales</taxon>
        <taxon>Streptomycetaceae</taxon>
        <taxon>Streptomyces</taxon>
    </lineage>
</organism>
<evidence type="ECO:0000313" key="1">
    <source>
        <dbReference type="EMBL" id="SEB30707.1"/>
    </source>
</evidence>
<gene>
    <name evidence="1" type="ORF">SAMN04490357_0068</name>
</gene>
<dbReference type="STRING" id="67331.SAMN04490357_0068"/>
<name>A0A1H4I9H4_9ACTN</name>
<proteinExistence type="predicted"/>
<dbReference type="AlphaFoldDB" id="A0A1H4I9H4"/>
<accession>A0A1H4I9H4</accession>
<dbReference type="EMBL" id="FNTD01000003">
    <property type="protein sequence ID" value="SEB30707.1"/>
    <property type="molecule type" value="Genomic_DNA"/>
</dbReference>